<protein>
    <submittedName>
        <fullName evidence="1">Uncharacterized protein</fullName>
    </submittedName>
</protein>
<sequence length="230" mass="25554">MTDFDLAAIVAEIAGDTPMTLVEAGSPEVARVPEPWRAIASSADAATRASAAVALWNPEFLALVPRFAEVFRERLEDVRVCRLGDDWVLLYLAGDSPEGHVAWIGWEPGGTTTQAPFWEAIPLPARDFLTGVHAGFTGPDWQSHGLIPPRWMQTFADWAEFDDETIEEWNDEWTVAVDRMTLVTTNASLLYHCVSPDAPGRMVLVYEGDVDDRPEFGEALDELMSERFES</sequence>
<dbReference type="AlphaFoldDB" id="A0A1W2FEJ0"/>
<dbReference type="eggNOG" id="ENOG5031NEQ">
    <property type="taxonomic scope" value="Bacteria"/>
</dbReference>
<dbReference type="EMBL" id="FWYC01000013">
    <property type="protein sequence ID" value="SMD19968.1"/>
    <property type="molecule type" value="Genomic_DNA"/>
</dbReference>
<keyword evidence="2" id="KW-1185">Reference proteome</keyword>
<dbReference type="RefSeq" id="WP_030481498.1">
    <property type="nucleotide sequence ID" value="NZ_FWYC01000013.1"/>
</dbReference>
<name>A0A1W2FEJ0_9PSEU</name>
<reference evidence="2" key="1">
    <citation type="submission" date="2017-04" db="EMBL/GenBank/DDBJ databases">
        <authorList>
            <person name="Varghese N."/>
            <person name="Submissions S."/>
        </authorList>
    </citation>
    <scope>NUCLEOTIDE SEQUENCE [LARGE SCALE GENOMIC DNA]</scope>
    <source>
        <strain evidence="2">DSM 44073</strain>
    </source>
</reference>
<gene>
    <name evidence="1" type="ORF">SAMN05660733_05759</name>
</gene>
<accession>A0A1W2FEJ0</accession>
<evidence type="ECO:0000313" key="1">
    <source>
        <dbReference type="EMBL" id="SMD19968.1"/>
    </source>
</evidence>
<proteinExistence type="predicted"/>
<dbReference type="OrthoDB" id="9759709at2"/>
<dbReference type="Proteomes" id="UP000192840">
    <property type="component" value="Unassembled WGS sequence"/>
</dbReference>
<evidence type="ECO:0000313" key="2">
    <source>
        <dbReference type="Proteomes" id="UP000192840"/>
    </source>
</evidence>
<dbReference type="STRING" id="40571.SAMN05660733_05759"/>
<organism evidence="1 2">
    <name type="scientific">Lentzea albidocapillata</name>
    <dbReference type="NCBI Taxonomy" id="40571"/>
    <lineage>
        <taxon>Bacteria</taxon>
        <taxon>Bacillati</taxon>
        <taxon>Actinomycetota</taxon>
        <taxon>Actinomycetes</taxon>
        <taxon>Pseudonocardiales</taxon>
        <taxon>Pseudonocardiaceae</taxon>
        <taxon>Lentzea</taxon>
    </lineage>
</organism>